<feature type="transmembrane region" description="Helical" evidence="1">
    <location>
        <begin position="76"/>
        <end position="97"/>
    </location>
</feature>
<name>A0A139N602_STRGN</name>
<feature type="transmembrane region" description="Helical" evidence="1">
    <location>
        <begin position="103"/>
        <end position="121"/>
    </location>
</feature>
<dbReference type="EMBL" id="LQRC01000187">
    <property type="protein sequence ID" value="KXT71475.1"/>
    <property type="molecule type" value="Genomic_DNA"/>
</dbReference>
<keyword evidence="1" id="KW-0472">Membrane</keyword>
<reference evidence="2 3" key="1">
    <citation type="submission" date="2016-01" db="EMBL/GenBank/DDBJ databases">
        <title>Highly variable Streptococcus oralis are common among viridans streptococci isolated from primates.</title>
        <authorList>
            <person name="Denapaite D."/>
            <person name="Rieger M."/>
            <person name="Koendgen S."/>
            <person name="Brueckner R."/>
            <person name="Ochigava I."/>
            <person name="Kappeler P."/>
            <person name="Maetz-Rensing K."/>
            <person name="Leendertz F."/>
            <person name="Hakenbeck R."/>
        </authorList>
    </citation>
    <scope>NUCLEOTIDE SEQUENCE [LARGE SCALE GENOMIC DNA]</scope>
    <source>
        <strain evidence="2 3">DD07</strain>
    </source>
</reference>
<organism evidence="2 3">
    <name type="scientific">Streptococcus gordonii</name>
    <dbReference type="NCBI Taxonomy" id="1302"/>
    <lineage>
        <taxon>Bacteria</taxon>
        <taxon>Bacillati</taxon>
        <taxon>Bacillota</taxon>
        <taxon>Bacilli</taxon>
        <taxon>Lactobacillales</taxon>
        <taxon>Streptococcaceae</taxon>
        <taxon>Streptococcus</taxon>
    </lineage>
</organism>
<proteinExistence type="predicted"/>
<evidence type="ECO:0000313" key="3">
    <source>
        <dbReference type="Proteomes" id="UP000070096"/>
    </source>
</evidence>
<feature type="transmembrane region" description="Helical" evidence="1">
    <location>
        <begin position="36"/>
        <end position="55"/>
    </location>
</feature>
<dbReference type="AlphaFoldDB" id="A0A139N602"/>
<evidence type="ECO:0000313" key="2">
    <source>
        <dbReference type="EMBL" id="KXT71475.1"/>
    </source>
</evidence>
<dbReference type="Proteomes" id="UP000070096">
    <property type="component" value="Unassembled WGS sequence"/>
</dbReference>
<keyword evidence="1" id="KW-1133">Transmembrane helix</keyword>
<sequence>MKKGKKLVVLLLLWILVLWGDWAVLSGVVRFSLLEKLILIGGTGIGLFFATWGILKSKQNGVRERKIFSIKEKLNGVLVLSASSIYTLGIWLSTPSAGLLKEIVMGIGLLVQLVFLGYFILRKADEEADERFYANLSKAAMTAFASSIIFLLTLALLLTIVRELYVPGGIFFIVAGVLVLLFNFVFMYLESRGA</sequence>
<comment type="caution">
    <text evidence="2">The sequence shown here is derived from an EMBL/GenBank/DDBJ whole genome shotgun (WGS) entry which is preliminary data.</text>
</comment>
<evidence type="ECO:0000256" key="1">
    <source>
        <dbReference type="SAM" id="Phobius"/>
    </source>
</evidence>
<gene>
    <name evidence="2" type="ORF">SGODD07_01244</name>
</gene>
<keyword evidence="1" id="KW-0812">Transmembrane</keyword>
<dbReference type="PATRIC" id="fig|1302.21.peg.1394"/>
<feature type="transmembrane region" description="Helical" evidence="1">
    <location>
        <begin position="142"/>
        <end position="162"/>
    </location>
</feature>
<feature type="transmembrane region" description="Helical" evidence="1">
    <location>
        <begin position="168"/>
        <end position="189"/>
    </location>
</feature>
<protein>
    <submittedName>
        <fullName evidence="2">Putative membrane protein</fullName>
    </submittedName>
</protein>
<accession>A0A139N602</accession>